<dbReference type="InterPro" id="IPR010559">
    <property type="entry name" value="Sig_transdc_His_kin_internal"/>
</dbReference>
<keyword evidence="1" id="KW-0472">Membrane</keyword>
<keyword evidence="1" id="KW-0812">Transmembrane</keyword>
<dbReference type="GO" id="GO:0000155">
    <property type="term" value="F:phosphorelay sensor kinase activity"/>
    <property type="evidence" value="ECO:0007669"/>
    <property type="project" value="InterPro"/>
</dbReference>
<dbReference type="GO" id="GO:0016020">
    <property type="term" value="C:membrane"/>
    <property type="evidence" value="ECO:0007669"/>
    <property type="project" value="InterPro"/>
</dbReference>
<dbReference type="Proteomes" id="UP000199572">
    <property type="component" value="Unassembled WGS sequence"/>
</dbReference>
<keyword evidence="3" id="KW-0808">Transferase</keyword>
<protein>
    <submittedName>
        <fullName evidence="3">Histidine kinase</fullName>
    </submittedName>
</protein>
<evidence type="ECO:0000313" key="4">
    <source>
        <dbReference type="Proteomes" id="UP000199572"/>
    </source>
</evidence>
<feature type="transmembrane region" description="Helical" evidence="1">
    <location>
        <begin position="70"/>
        <end position="91"/>
    </location>
</feature>
<evidence type="ECO:0000256" key="1">
    <source>
        <dbReference type="SAM" id="Phobius"/>
    </source>
</evidence>
<keyword evidence="1" id="KW-1133">Transmembrane helix</keyword>
<dbReference type="STRING" id="390241.SAMN04488023_1706"/>
<keyword evidence="4" id="KW-1185">Reference proteome</keyword>
<dbReference type="OrthoDB" id="9792992at2"/>
<gene>
    <name evidence="3" type="ORF">SAMN04488023_1706</name>
</gene>
<organism evidence="3 4">
    <name type="scientific">Pedobacter rhizosphaerae</name>
    <dbReference type="NCBI Taxonomy" id="390241"/>
    <lineage>
        <taxon>Bacteria</taxon>
        <taxon>Pseudomonadati</taxon>
        <taxon>Bacteroidota</taxon>
        <taxon>Sphingobacteriia</taxon>
        <taxon>Sphingobacteriales</taxon>
        <taxon>Sphingobacteriaceae</taxon>
        <taxon>Pedobacter</taxon>
    </lineage>
</organism>
<evidence type="ECO:0000313" key="3">
    <source>
        <dbReference type="EMBL" id="SES31469.1"/>
    </source>
</evidence>
<feature type="domain" description="Signal transduction histidine kinase internal region" evidence="2">
    <location>
        <begin position="159"/>
        <end position="236"/>
    </location>
</feature>
<feature type="transmembrane region" description="Helical" evidence="1">
    <location>
        <begin position="111"/>
        <end position="132"/>
    </location>
</feature>
<feature type="transmembrane region" description="Helical" evidence="1">
    <location>
        <begin position="12"/>
        <end position="31"/>
    </location>
</feature>
<reference evidence="4" key="1">
    <citation type="submission" date="2016-10" db="EMBL/GenBank/DDBJ databases">
        <authorList>
            <person name="Varghese N."/>
            <person name="Submissions S."/>
        </authorList>
    </citation>
    <scope>NUCLEOTIDE SEQUENCE [LARGE SCALE GENOMIC DNA]</scope>
    <source>
        <strain evidence="4">DSM 18610</strain>
    </source>
</reference>
<dbReference type="PANTHER" id="PTHR34220">
    <property type="entry name" value="SENSOR HISTIDINE KINASE YPDA"/>
    <property type="match status" value="1"/>
</dbReference>
<keyword evidence="3" id="KW-0418">Kinase</keyword>
<sequence length="345" mass="39754">MGKFSKNELRIHLICWLCYIFVEVVLAGIVSEKFNNFFFYVLFYLVNIAIFYFHSLWVMPLLYQNSKNKIIHFLLGLLLAYTLYLIGAALANLLLGVMELRPLPLDITKRYIGVTVSRASLFIMFASGYFYLNRHLERKDIELQQLREIEGLKYQLVIAEKDFLRAQINPHLLFNTLTFIRNAAKNNPENVAVAIVALTELMEYALEDSKSEFIPLAREITQMENLIKLNRLRFEHLLNLNYTKDIQNGSATILPIVLLTLVENMFKHGIMNDPAHPAIIEVISTDSEIRFTTSNLAKTTNKVAGLQSGLRNIKARLDHAYPKNYEFNYGMNGNYFQAQLKITGL</sequence>
<dbReference type="PANTHER" id="PTHR34220:SF7">
    <property type="entry name" value="SENSOR HISTIDINE KINASE YPDA"/>
    <property type="match status" value="1"/>
</dbReference>
<dbReference type="EMBL" id="FOGG01000070">
    <property type="protein sequence ID" value="SES31469.1"/>
    <property type="molecule type" value="Genomic_DNA"/>
</dbReference>
<evidence type="ECO:0000259" key="2">
    <source>
        <dbReference type="Pfam" id="PF06580"/>
    </source>
</evidence>
<accession>A0A1H9WCF3</accession>
<dbReference type="AlphaFoldDB" id="A0A1H9WCF3"/>
<name>A0A1H9WCF3_9SPHI</name>
<dbReference type="InterPro" id="IPR050640">
    <property type="entry name" value="Bact_2-comp_sensor_kinase"/>
</dbReference>
<feature type="transmembrane region" description="Helical" evidence="1">
    <location>
        <begin position="37"/>
        <end position="58"/>
    </location>
</feature>
<dbReference type="Pfam" id="PF06580">
    <property type="entry name" value="His_kinase"/>
    <property type="match status" value="1"/>
</dbReference>
<proteinExistence type="predicted"/>